<comment type="caution">
    <text evidence="2">The sequence shown here is derived from an EMBL/GenBank/DDBJ whole genome shotgun (WGS) entry which is preliminary data.</text>
</comment>
<evidence type="ECO:0000313" key="2">
    <source>
        <dbReference type="EMBL" id="KRY02226.1"/>
    </source>
</evidence>
<protein>
    <recommendedName>
        <fullName evidence="1">Integrase catalytic domain-containing protein</fullName>
    </recommendedName>
</protein>
<keyword evidence="3" id="KW-1185">Reference proteome</keyword>
<dbReference type="GO" id="GO:0015074">
    <property type="term" value="P:DNA integration"/>
    <property type="evidence" value="ECO:0007669"/>
    <property type="project" value="InterPro"/>
</dbReference>
<reference evidence="2 3" key="1">
    <citation type="submission" date="2015-01" db="EMBL/GenBank/DDBJ databases">
        <title>Evolution of Trichinella species and genotypes.</title>
        <authorList>
            <person name="Korhonen P.K."/>
            <person name="Edoardo P."/>
            <person name="Giuseppe L.R."/>
            <person name="Gasser R.B."/>
        </authorList>
    </citation>
    <scope>NUCLEOTIDE SEQUENCE [LARGE SCALE GENOMIC DNA]</scope>
    <source>
        <strain evidence="2">ISS2496</strain>
    </source>
</reference>
<dbReference type="InterPro" id="IPR036397">
    <property type="entry name" value="RNaseH_sf"/>
</dbReference>
<dbReference type="Proteomes" id="UP000054783">
    <property type="component" value="Unassembled WGS sequence"/>
</dbReference>
<dbReference type="AlphaFoldDB" id="A0A0V0YPM5"/>
<evidence type="ECO:0000313" key="3">
    <source>
        <dbReference type="Proteomes" id="UP000054783"/>
    </source>
</evidence>
<dbReference type="InterPro" id="IPR012337">
    <property type="entry name" value="RNaseH-like_sf"/>
</dbReference>
<proteinExistence type="predicted"/>
<dbReference type="InterPro" id="IPR039537">
    <property type="entry name" value="Retrotran_Ty1/copia-like"/>
</dbReference>
<dbReference type="PROSITE" id="PS50994">
    <property type="entry name" value="INTEGRASE"/>
    <property type="match status" value="1"/>
</dbReference>
<dbReference type="InterPro" id="IPR001584">
    <property type="entry name" value="Integrase_cat-core"/>
</dbReference>
<dbReference type="PANTHER" id="PTHR42648">
    <property type="entry name" value="TRANSPOSASE, PUTATIVE-RELATED"/>
    <property type="match status" value="1"/>
</dbReference>
<sequence>MRNLDKVIKGNHILGVNDVIFDKDRLCSACQPGKQVGGRHPVKNIMTTRRPLELLHMDLFGPNSYKSLGGNSFGLVIVDDFSRFTWVFFLNDKSQ</sequence>
<dbReference type="PANTHER" id="PTHR42648:SF21">
    <property type="entry name" value="CYSTEINE-RICH RLK (RECEPTOR-LIKE PROTEIN KINASE) 8"/>
    <property type="match status" value="1"/>
</dbReference>
<feature type="non-terminal residue" evidence="2">
    <location>
        <position position="95"/>
    </location>
</feature>
<dbReference type="GO" id="GO:0003676">
    <property type="term" value="F:nucleic acid binding"/>
    <property type="evidence" value="ECO:0007669"/>
    <property type="project" value="InterPro"/>
</dbReference>
<gene>
    <name evidence="2" type="ORF">T12_9108</name>
</gene>
<name>A0A0V0YPM5_9BILA</name>
<feature type="domain" description="Integrase catalytic" evidence="1">
    <location>
        <begin position="47"/>
        <end position="95"/>
    </location>
</feature>
<evidence type="ECO:0000259" key="1">
    <source>
        <dbReference type="PROSITE" id="PS50994"/>
    </source>
</evidence>
<accession>A0A0V0YPM5</accession>
<dbReference type="Gene3D" id="3.30.420.10">
    <property type="entry name" value="Ribonuclease H-like superfamily/Ribonuclease H"/>
    <property type="match status" value="1"/>
</dbReference>
<organism evidence="2 3">
    <name type="scientific">Trichinella patagoniensis</name>
    <dbReference type="NCBI Taxonomy" id="990121"/>
    <lineage>
        <taxon>Eukaryota</taxon>
        <taxon>Metazoa</taxon>
        <taxon>Ecdysozoa</taxon>
        <taxon>Nematoda</taxon>
        <taxon>Enoplea</taxon>
        <taxon>Dorylaimia</taxon>
        <taxon>Trichinellida</taxon>
        <taxon>Trichinellidae</taxon>
        <taxon>Trichinella</taxon>
    </lineage>
</organism>
<dbReference type="EMBL" id="JYDQ01004074">
    <property type="protein sequence ID" value="KRY02226.1"/>
    <property type="molecule type" value="Genomic_DNA"/>
</dbReference>
<dbReference type="SUPFAM" id="SSF53098">
    <property type="entry name" value="Ribonuclease H-like"/>
    <property type="match status" value="1"/>
</dbReference>